<comment type="caution">
    <text evidence="16">The sequence shown here is derived from an EMBL/GenBank/DDBJ whole genome shotgun (WGS) entry which is preliminary data.</text>
</comment>
<evidence type="ECO:0000313" key="16">
    <source>
        <dbReference type="EMBL" id="MCL6678048.1"/>
    </source>
</evidence>
<comment type="pathway">
    <text evidence="3">Nucleotide-sugar biosynthesis; UDP-alpha-D-xylose biosynthesis; UDP-alpha-D-xylose from UDP-alpha-D-glucuronate: step 1/1.</text>
</comment>
<evidence type="ECO:0000256" key="14">
    <source>
        <dbReference type="SAM" id="MobiDB-lite"/>
    </source>
</evidence>
<evidence type="ECO:0000256" key="5">
    <source>
        <dbReference type="ARBA" id="ARBA00012290"/>
    </source>
</evidence>
<feature type="region of interest" description="Disordered" evidence="14">
    <location>
        <begin position="268"/>
        <end position="289"/>
    </location>
</feature>
<keyword evidence="10" id="KW-0520">NAD</keyword>
<dbReference type="Gene3D" id="3.40.50.720">
    <property type="entry name" value="NAD(P)-binding Rossmann-like Domain"/>
    <property type="match status" value="1"/>
</dbReference>
<gene>
    <name evidence="16" type="ORF">LZ519_01760</name>
</gene>
<keyword evidence="11" id="KW-0333">Golgi apparatus</keyword>
<dbReference type="SUPFAM" id="SSF51735">
    <property type="entry name" value="NAD(P)-binding Rossmann-fold domains"/>
    <property type="match status" value="1"/>
</dbReference>
<comment type="subcellular location">
    <subcellularLocation>
        <location evidence="2">Golgi apparatus</location>
        <location evidence="2">Golgi stack membrane</location>
        <topology evidence="2">Single-pass type II membrane protein</topology>
    </subcellularLocation>
</comment>
<protein>
    <recommendedName>
        <fullName evidence="5">UDP-glucuronate decarboxylase</fullName>
        <ecNumber evidence="5">4.1.1.35</ecNumber>
    </recommendedName>
</protein>
<keyword evidence="9" id="KW-1133">Transmembrane helix</keyword>
<reference evidence="16" key="1">
    <citation type="submission" date="2022-05" db="EMBL/GenBank/DDBJ databases">
        <authorList>
            <person name="Jo J.-H."/>
            <person name="Im W.-T."/>
        </authorList>
    </citation>
    <scope>NUCLEOTIDE SEQUENCE</scope>
    <source>
        <strain evidence="16">RG327</strain>
    </source>
</reference>
<evidence type="ECO:0000256" key="3">
    <source>
        <dbReference type="ARBA" id="ARBA00005100"/>
    </source>
</evidence>
<dbReference type="CDD" id="cd05230">
    <property type="entry name" value="UGD_SDR_e"/>
    <property type="match status" value="1"/>
</dbReference>
<dbReference type="InterPro" id="IPR036291">
    <property type="entry name" value="NAD(P)-bd_dom_sf"/>
</dbReference>
<keyword evidence="12" id="KW-0472">Membrane</keyword>
<evidence type="ECO:0000256" key="7">
    <source>
        <dbReference type="ARBA" id="ARBA00022793"/>
    </source>
</evidence>
<evidence type="ECO:0000256" key="2">
    <source>
        <dbReference type="ARBA" id="ARBA00004447"/>
    </source>
</evidence>
<organism evidence="16 17">
    <name type="scientific">Sphingomonas anseongensis</name>
    <dbReference type="NCBI Taxonomy" id="2908207"/>
    <lineage>
        <taxon>Bacteria</taxon>
        <taxon>Pseudomonadati</taxon>
        <taxon>Pseudomonadota</taxon>
        <taxon>Alphaproteobacteria</taxon>
        <taxon>Sphingomonadales</taxon>
        <taxon>Sphingomonadaceae</taxon>
        <taxon>Sphingomonas</taxon>
    </lineage>
</organism>
<keyword evidence="13" id="KW-0456">Lyase</keyword>
<keyword evidence="8" id="KW-0735">Signal-anchor</keyword>
<evidence type="ECO:0000256" key="8">
    <source>
        <dbReference type="ARBA" id="ARBA00022968"/>
    </source>
</evidence>
<feature type="domain" description="NAD(P)-binding" evidence="15">
    <location>
        <begin position="12"/>
        <end position="309"/>
    </location>
</feature>
<evidence type="ECO:0000256" key="13">
    <source>
        <dbReference type="ARBA" id="ARBA00023239"/>
    </source>
</evidence>
<sequence length="323" mass="36117">MTRDYFRQKRILVTGGAGFLGSHLCDRLIAAGHEVLCVDNLFTGTRKNIAHLLDNPSFEFMRHDITFPLYVEVDEIYNLACPASPIHYQHDPIQTTKTSVHGAINMLGLAKRLNARILQASTSEVYGDPNVHPQTEDYWGHVNPIGPRSCYDEGKRCAETLFFDYHRQLGLKIKVARIFNTYGPRMHPNDGRVVSNFIVHALQGIPITLYGDGSQTRSFCYVDDTVDGLVRLMESPDEVTGPINIGNPVEMTIGDLARKIIERTNSASSTEFHDLPADDPTQRQPNISRARDLLGWEPKVTLDDGLEKTIAFFRASPSIHVAG</sequence>
<dbReference type="PANTHER" id="PTHR43078:SF6">
    <property type="entry name" value="UDP-GLUCURONIC ACID DECARBOXYLASE 1"/>
    <property type="match status" value="1"/>
</dbReference>
<evidence type="ECO:0000256" key="6">
    <source>
        <dbReference type="ARBA" id="ARBA00022692"/>
    </source>
</evidence>
<evidence type="ECO:0000256" key="1">
    <source>
        <dbReference type="ARBA" id="ARBA00001911"/>
    </source>
</evidence>
<dbReference type="InterPro" id="IPR016040">
    <property type="entry name" value="NAD(P)-bd_dom"/>
</dbReference>
<evidence type="ECO:0000313" key="17">
    <source>
        <dbReference type="Proteomes" id="UP001165343"/>
    </source>
</evidence>
<dbReference type="EC" id="4.1.1.35" evidence="5"/>
<comment type="cofactor">
    <cofactor evidence="1">
        <name>NAD(+)</name>
        <dbReference type="ChEBI" id="CHEBI:57540"/>
    </cofactor>
</comment>
<dbReference type="Pfam" id="PF16363">
    <property type="entry name" value="GDP_Man_Dehyd"/>
    <property type="match status" value="1"/>
</dbReference>
<evidence type="ECO:0000259" key="15">
    <source>
        <dbReference type="Pfam" id="PF16363"/>
    </source>
</evidence>
<keyword evidence="17" id="KW-1185">Reference proteome</keyword>
<keyword evidence="7" id="KW-0210">Decarboxylase</keyword>
<dbReference type="InterPro" id="IPR044516">
    <property type="entry name" value="UXS-like"/>
</dbReference>
<evidence type="ECO:0000256" key="12">
    <source>
        <dbReference type="ARBA" id="ARBA00023136"/>
    </source>
</evidence>
<keyword evidence="6" id="KW-0812">Transmembrane</keyword>
<accession>A0ABT0RCS5</accession>
<proteinExistence type="inferred from homology"/>
<comment type="similarity">
    <text evidence="4">Belongs to the NAD(P)-dependent epimerase/dehydratase family. UDP-glucuronic acid decarboxylase subfamily.</text>
</comment>
<dbReference type="PANTHER" id="PTHR43078">
    <property type="entry name" value="UDP-GLUCURONIC ACID DECARBOXYLASE-RELATED"/>
    <property type="match status" value="1"/>
</dbReference>
<evidence type="ECO:0000256" key="11">
    <source>
        <dbReference type="ARBA" id="ARBA00023034"/>
    </source>
</evidence>
<dbReference type="Proteomes" id="UP001165343">
    <property type="component" value="Unassembled WGS sequence"/>
</dbReference>
<dbReference type="EMBL" id="JAMGBC010000001">
    <property type="protein sequence ID" value="MCL6678048.1"/>
    <property type="molecule type" value="Genomic_DNA"/>
</dbReference>
<evidence type="ECO:0000256" key="9">
    <source>
        <dbReference type="ARBA" id="ARBA00022989"/>
    </source>
</evidence>
<evidence type="ECO:0000256" key="4">
    <source>
        <dbReference type="ARBA" id="ARBA00007505"/>
    </source>
</evidence>
<name>A0ABT0RCS5_9SPHN</name>
<dbReference type="RefSeq" id="WP_249867024.1">
    <property type="nucleotide sequence ID" value="NZ_JAMGBC010000001.1"/>
</dbReference>
<evidence type="ECO:0000256" key="10">
    <source>
        <dbReference type="ARBA" id="ARBA00023027"/>
    </source>
</evidence>